<dbReference type="AlphaFoldDB" id="A0A5C3NPE8"/>
<reference evidence="2 3" key="1">
    <citation type="journal article" date="2019" name="Nat. Ecol. Evol.">
        <title>Megaphylogeny resolves global patterns of mushroom evolution.</title>
        <authorList>
            <person name="Varga T."/>
            <person name="Krizsan K."/>
            <person name="Foldi C."/>
            <person name="Dima B."/>
            <person name="Sanchez-Garcia M."/>
            <person name="Sanchez-Ramirez S."/>
            <person name="Szollosi G.J."/>
            <person name="Szarkandi J.G."/>
            <person name="Papp V."/>
            <person name="Albert L."/>
            <person name="Andreopoulos W."/>
            <person name="Angelini C."/>
            <person name="Antonin V."/>
            <person name="Barry K.W."/>
            <person name="Bougher N.L."/>
            <person name="Buchanan P."/>
            <person name="Buyck B."/>
            <person name="Bense V."/>
            <person name="Catcheside P."/>
            <person name="Chovatia M."/>
            <person name="Cooper J."/>
            <person name="Damon W."/>
            <person name="Desjardin D."/>
            <person name="Finy P."/>
            <person name="Geml J."/>
            <person name="Haridas S."/>
            <person name="Hughes K."/>
            <person name="Justo A."/>
            <person name="Karasinski D."/>
            <person name="Kautmanova I."/>
            <person name="Kiss B."/>
            <person name="Kocsube S."/>
            <person name="Kotiranta H."/>
            <person name="LaButti K.M."/>
            <person name="Lechner B.E."/>
            <person name="Liimatainen K."/>
            <person name="Lipzen A."/>
            <person name="Lukacs Z."/>
            <person name="Mihaltcheva S."/>
            <person name="Morgado L.N."/>
            <person name="Niskanen T."/>
            <person name="Noordeloos M.E."/>
            <person name="Ohm R.A."/>
            <person name="Ortiz-Santana B."/>
            <person name="Ovrebo C."/>
            <person name="Racz N."/>
            <person name="Riley R."/>
            <person name="Savchenko A."/>
            <person name="Shiryaev A."/>
            <person name="Soop K."/>
            <person name="Spirin V."/>
            <person name="Szebenyi C."/>
            <person name="Tomsovsky M."/>
            <person name="Tulloss R.E."/>
            <person name="Uehling J."/>
            <person name="Grigoriev I.V."/>
            <person name="Vagvolgyi C."/>
            <person name="Papp T."/>
            <person name="Martin F.M."/>
            <person name="Miettinen O."/>
            <person name="Hibbett D.S."/>
            <person name="Nagy L.G."/>
        </authorList>
    </citation>
    <scope>NUCLEOTIDE SEQUENCE [LARGE SCALE GENOMIC DNA]</scope>
    <source>
        <strain evidence="2 3">HHB13444</strain>
    </source>
</reference>
<feature type="non-terminal residue" evidence="2">
    <location>
        <position position="1"/>
    </location>
</feature>
<sequence>ASPAPKPKAKAAKATPMMTATATRRLASTQAAKGEQVAKVGRGGARKKAIRSLSKHSPEFVDSEAEEGEEEEIDDAEEAGEEDGDSMEERTAEDIGSEDEADTASVAGTEDEDEAEYATPRKNVERTPKASRTLKKGEVPVSQGSPSPNKPKATATKVSATKVTKTAATKAATPKAAATKATKAAATKASSAKASAIKARVPTPAKRGKHAKEDDSDDAMEESASPTKNTRTVGVNTSEAEEDTAAEDSDIVMVESPPRGRKASRAQKVLPLPRRQTIAKALQKGKMGSKVTPPDSSDKFFNPVEEEVDQEE</sequence>
<dbReference type="InParanoid" id="A0A5C3NPE8"/>
<dbReference type="Proteomes" id="UP000308197">
    <property type="component" value="Unassembled WGS sequence"/>
</dbReference>
<dbReference type="EMBL" id="ML213103">
    <property type="protein sequence ID" value="TFK77830.1"/>
    <property type="molecule type" value="Genomic_DNA"/>
</dbReference>
<feature type="compositionally biased region" description="Low complexity" evidence="1">
    <location>
        <begin position="150"/>
        <end position="199"/>
    </location>
</feature>
<organism evidence="2 3">
    <name type="scientific">Polyporus arcularius HHB13444</name>
    <dbReference type="NCBI Taxonomy" id="1314778"/>
    <lineage>
        <taxon>Eukaryota</taxon>
        <taxon>Fungi</taxon>
        <taxon>Dikarya</taxon>
        <taxon>Basidiomycota</taxon>
        <taxon>Agaricomycotina</taxon>
        <taxon>Agaricomycetes</taxon>
        <taxon>Polyporales</taxon>
        <taxon>Polyporaceae</taxon>
        <taxon>Polyporus</taxon>
    </lineage>
</organism>
<feature type="compositionally biased region" description="Basic residues" evidence="1">
    <location>
        <begin position="44"/>
        <end position="54"/>
    </location>
</feature>
<protein>
    <submittedName>
        <fullName evidence="2">Uncharacterized protein</fullName>
    </submittedName>
</protein>
<feature type="compositionally biased region" description="Low complexity" evidence="1">
    <location>
        <begin position="12"/>
        <end position="23"/>
    </location>
</feature>
<feature type="region of interest" description="Disordered" evidence="1">
    <location>
        <begin position="1"/>
        <end position="312"/>
    </location>
</feature>
<feature type="compositionally biased region" description="Polar residues" evidence="1">
    <location>
        <begin position="226"/>
        <end position="236"/>
    </location>
</feature>
<feature type="compositionally biased region" description="Acidic residues" evidence="1">
    <location>
        <begin position="61"/>
        <end position="86"/>
    </location>
</feature>
<gene>
    <name evidence="2" type="ORF">K466DRAFT_571234</name>
</gene>
<keyword evidence="3" id="KW-1185">Reference proteome</keyword>
<name>A0A5C3NPE8_9APHY</name>
<proteinExistence type="predicted"/>
<feature type="compositionally biased region" description="Acidic residues" evidence="1">
    <location>
        <begin position="239"/>
        <end position="250"/>
    </location>
</feature>
<evidence type="ECO:0000256" key="1">
    <source>
        <dbReference type="SAM" id="MobiDB-lite"/>
    </source>
</evidence>
<accession>A0A5C3NPE8</accession>
<evidence type="ECO:0000313" key="2">
    <source>
        <dbReference type="EMBL" id="TFK77830.1"/>
    </source>
</evidence>
<evidence type="ECO:0000313" key="3">
    <source>
        <dbReference type="Proteomes" id="UP000308197"/>
    </source>
</evidence>